<sequence>MPEGYDHDFEVPPGAFRTIFRRLAARWPEGIAQLYGGVLIPFAAVADRALDTLGDGFSAYRSAAARERSHDEGGFVDADGESFLEVLLVHCDTTRLEIDLVFDNNGSPAFSLVVHEAVGRGISKALRANASPRGGP</sequence>
<dbReference type="EMBL" id="JAPNKE010000002">
    <property type="protein sequence ID" value="MCY1013389.1"/>
    <property type="molecule type" value="Genomic_DNA"/>
</dbReference>
<reference evidence="1" key="1">
    <citation type="submission" date="2022-11" db="EMBL/GenBank/DDBJ databases">
        <title>Minimal conservation of predation-associated metabolite biosynthetic gene clusters underscores biosynthetic potential of Myxococcota including descriptions for ten novel species: Archangium lansinium sp. nov., Myxococcus landrumus sp. nov., Nannocystis bai.</title>
        <authorList>
            <person name="Ahearne A."/>
            <person name="Stevens C."/>
            <person name="Phillips K."/>
        </authorList>
    </citation>
    <scope>NUCLEOTIDE SEQUENCE</scope>
    <source>
        <strain evidence="1">Na p29</strain>
    </source>
</reference>
<comment type="caution">
    <text evidence="1">The sequence shown here is derived from an EMBL/GenBank/DDBJ whole genome shotgun (WGS) entry which is preliminary data.</text>
</comment>
<proteinExistence type="predicted"/>
<dbReference type="RefSeq" id="WP_267777278.1">
    <property type="nucleotide sequence ID" value="NZ_JAPNKE010000002.1"/>
</dbReference>
<evidence type="ECO:0000313" key="1">
    <source>
        <dbReference type="EMBL" id="MCY1013389.1"/>
    </source>
</evidence>
<accession>A0A9X3F2G0</accession>
<dbReference type="Proteomes" id="UP001150924">
    <property type="component" value="Unassembled WGS sequence"/>
</dbReference>
<gene>
    <name evidence="1" type="ORF">OV079_49260</name>
</gene>
<protein>
    <submittedName>
        <fullName evidence="1">Uncharacterized protein</fullName>
    </submittedName>
</protein>
<evidence type="ECO:0000313" key="2">
    <source>
        <dbReference type="Proteomes" id="UP001150924"/>
    </source>
</evidence>
<keyword evidence="2" id="KW-1185">Reference proteome</keyword>
<name>A0A9X3F2G0_9BACT</name>
<dbReference type="AlphaFoldDB" id="A0A9X3F2G0"/>
<organism evidence="1 2">
    <name type="scientific">Nannocystis pusilla</name>
    <dbReference type="NCBI Taxonomy" id="889268"/>
    <lineage>
        <taxon>Bacteria</taxon>
        <taxon>Pseudomonadati</taxon>
        <taxon>Myxococcota</taxon>
        <taxon>Polyangia</taxon>
        <taxon>Nannocystales</taxon>
        <taxon>Nannocystaceae</taxon>
        <taxon>Nannocystis</taxon>
    </lineage>
</organism>